<organism evidence="1 2">
    <name type="scientific">Thalassobacter stenotrophicus</name>
    <dbReference type="NCBI Taxonomy" id="266809"/>
    <lineage>
        <taxon>Bacteria</taxon>
        <taxon>Pseudomonadati</taxon>
        <taxon>Pseudomonadota</taxon>
        <taxon>Alphaproteobacteria</taxon>
        <taxon>Rhodobacterales</taxon>
        <taxon>Roseobacteraceae</taxon>
        <taxon>Thalassobacter</taxon>
    </lineage>
</organism>
<dbReference type="STRING" id="266809.PM03_15205"/>
<sequence>MSTRAQIAIQTGPEEWAHVYVHYDGYPEHILAALHAWTPEDILAAREIRQVSAEALDCFDPPRTPRVLPRPTRAFGHLYVWQDGTWAEAEAAQ</sequence>
<dbReference type="EMBL" id="CYRX01000032">
    <property type="protein sequence ID" value="CUH61569.1"/>
    <property type="molecule type" value="Genomic_DNA"/>
</dbReference>
<dbReference type="Proteomes" id="UP000051298">
    <property type="component" value="Unassembled WGS sequence"/>
</dbReference>
<name>A0A0P1F1Q4_9RHOB</name>
<reference evidence="1 2" key="1">
    <citation type="submission" date="2015-09" db="EMBL/GenBank/DDBJ databases">
        <authorList>
            <consortium name="Swine Surveillance"/>
        </authorList>
    </citation>
    <scope>NUCLEOTIDE SEQUENCE [LARGE SCALE GENOMIC DNA]</scope>
    <source>
        <strain evidence="1 2">CECT 5294</strain>
    </source>
</reference>
<protein>
    <submittedName>
        <fullName evidence="1">Uncharacterized protein</fullName>
    </submittedName>
</protein>
<evidence type="ECO:0000313" key="2">
    <source>
        <dbReference type="Proteomes" id="UP000051298"/>
    </source>
</evidence>
<dbReference type="AlphaFoldDB" id="A0A0P1F1Q4"/>
<dbReference type="eggNOG" id="ENOG5032VFJ">
    <property type="taxonomic scope" value="Bacteria"/>
</dbReference>
<evidence type="ECO:0000313" key="1">
    <source>
        <dbReference type="EMBL" id="CUH61569.1"/>
    </source>
</evidence>
<accession>A0A0P1F1Q4</accession>
<dbReference type="RefSeq" id="WP_058124255.1">
    <property type="nucleotide sequence ID" value="NZ_CYRX01000032.1"/>
</dbReference>
<gene>
    <name evidence="1" type="ORF">THS5294_02880</name>
</gene>
<proteinExistence type="predicted"/>